<comment type="similarity">
    <text evidence="1 6">Belongs to the serpin family.</text>
</comment>
<dbReference type="SMART" id="SM00093">
    <property type="entry name" value="SERPIN"/>
    <property type="match status" value="1"/>
</dbReference>
<protein>
    <submittedName>
        <fullName evidence="11">Alpha-1-antitrypsin-like</fullName>
    </submittedName>
</protein>
<keyword evidence="3 8" id="KW-0732">Signal</keyword>
<evidence type="ECO:0000256" key="8">
    <source>
        <dbReference type="SAM" id="SignalP"/>
    </source>
</evidence>
<dbReference type="Gene3D" id="3.30.497.10">
    <property type="entry name" value="Antithrombin, subunit I, domain 2"/>
    <property type="match status" value="1"/>
</dbReference>
<dbReference type="PROSITE" id="PS00284">
    <property type="entry name" value="SERPIN"/>
    <property type="match status" value="1"/>
</dbReference>
<dbReference type="RefSeq" id="XP_015271005.1">
    <property type="nucleotide sequence ID" value="XM_015415519.1"/>
</dbReference>
<evidence type="ECO:0000313" key="11">
    <source>
        <dbReference type="RefSeq" id="XP_015271005.1"/>
    </source>
</evidence>
<dbReference type="Pfam" id="PF00079">
    <property type="entry name" value="Serpin"/>
    <property type="match status" value="1"/>
</dbReference>
<keyword evidence="5" id="KW-0325">Glycoprotein</keyword>
<dbReference type="InterPro" id="IPR036186">
    <property type="entry name" value="Serpin_sf"/>
</dbReference>
<evidence type="ECO:0000256" key="5">
    <source>
        <dbReference type="ARBA" id="ARBA00023180"/>
    </source>
</evidence>
<evidence type="ECO:0000256" key="4">
    <source>
        <dbReference type="ARBA" id="ARBA00022900"/>
    </source>
</evidence>
<dbReference type="Gene3D" id="2.30.39.10">
    <property type="entry name" value="Alpha-1-antitrypsin, domain 1"/>
    <property type="match status" value="1"/>
</dbReference>
<reference evidence="11" key="1">
    <citation type="submission" date="2025-08" db="UniProtKB">
        <authorList>
            <consortium name="RefSeq"/>
        </authorList>
    </citation>
    <scope>IDENTIFICATION</scope>
</reference>
<keyword evidence="4" id="KW-0722">Serine protease inhibitor</keyword>
<evidence type="ECO:0000256" key="3">
    <source>
        <dbReference type="ARBA" id="ARBA00022729"/>
    </source>
</evidence>
<keyword evidence="2" id="KW-0646">Protease inhibitor</keyword>
<feature type="domain" description="Serpin" evidence="9">
    <location>
        <begin position="68"/>
        <end position="428"/>
    </location>
</feature>
<proteinExistence type="inferred from homology"/>
<dbReference type="Proteomes" id="UP000694871">
    <property type="component" value="Unplaced"/>
</dbReference>
<evidence type="ECO:0000256" key="7">
    <source>
        <dbReference type="SAM" id="MobiDB-lite"/>
    </source>
</evidence>
<feature type="region of interest" description="Disordered" evidence="7">
    <location>
        <begin position="25"/>
        <end position="52"/>
    </location>
</feature>
<dbReference type="InterPro" id="IPR023795">
    <property type="entry name" value="Serpin_CS"/>
</dbReference>
<dbReference type="CDD" id="cd19548">
    <property type="entry name" value="serpinA_A1AT-like"/>
    <property type="match status" value="1"/>
</dbReference>
<dbReference type="PANTHER" id="PTHR11461">
    <property type="entry name" value="SERINE PROTEASE INHIBITOR, SERPIN"/>
    <property type="match status" value="1"/>
</dbReference>
<dbReference type="PANTHER" id="PTHR11461:SF165">
    <property type="entry name" value="ALPHA-1-ANTITRYPSIN"/>
    <property type="match status" value="1"/>
</dbReference>
<dbReference type="InterPro" id="IPR023796">
    <property type="entry name" value="Serpin_dom"/>
</dbReference>
<evidence type="ECO:0000256" key="2">
    <source>
        <dbReference type="ARBA" id="ARBA00022690"/>
    </source>
</evidence>
<keyword evidence="10" id="KW-1185">Reference proteome</keyword>
<dbReference type="GeneID" id="107114093"/>
<evidence type="ECO:0000256" key="6">
    <source>
        <dbReference type="RuleBase" id="RU000411"/>
    </source>
</evidence>
<evidence type="ECO:0000256" key="1">
    <source>
        <dbReference type="ARBA" id="ARBA00009500"/>
    </source>
</evidence>
<accession>A0ABM1KBB8</accession>
<dbReference type="InterPro" id="IPR000215">
    <property type="entry name" value="Serpin_fam"/>
</dbReference>
<dbReference type="SUPFAM" id="SSF56574">
    <property type="entry name" value="Serpins"/>
    <property type="match status" value="1"/>
</dbReference>
<dbReference type="InterPro" id="IPR042185">
    <property type="entry name" value="Serpin_sf_2"/>
</dbReference>
<evidence type="ECO:0000259" key="9">
    <source>
        <dbReference type="SMART" id="SM00093"/>
    </source>
</evidence>
<sequence>MKFTLCLSLLLTGLLQVHCHHVPGHHEEQEHNGDQNPLDHQHHPLEEGQGTEMTSYKKIVKTNAEFAFRLYKIITSDPAPKNVFFSPLSISTAFAMLTLGAKAETHHQIFNGLGFNLSDIEENVIHGGFKQIIHTINQPSNVTQLNIGNALFIEKSLKVLPTFLNNLKTLYAAEGFSTNFKNSTSAENEINNYVKNKTNGKISQAVEELDESTVMIVLNYITFKGVWEEPFKPTSTRNQDFFVDANTTVKVNMMHRKGDYSYLYDEDLSCSVVRVPYNGDYSAWFILPDEGKLTDVEHTLTGEVMTKWGKSVRHGKIELHIPKFSISGSYDVKDLLQTQGVNDVFHDNADLSGITGQRDLRVSKAVHKAVMEVNEEGTEAAAVTTLEFVLKSGRIPRFPTFRYDRPFLIVINDDPTHNILFVAKVYNPAAK</sequence>
<organism evidence="10 11">
    <name type="scientific">Gekko japonicus</name>
    <name type="common">Schlegel's Japanese gecko</name>
    <dbReference type="NCBI Taxonomy" id="146911"/>
    <lineage>
        <taxon>Eukaryota</taxon>
        <taxon>Metazoa</taxon>
        <taxon>Chordata</taxon>
        <taxon>Craniata</taxon>
        <taxon>Vertebrata</taxon>
        <taxon>Euteleostomi</taxon>
        <taxon>Lepidosauria</taxon>
        <taxon>Squamata</taxon>
        <taxon>Bifurcata</taxon>
        <taxon>Gekkota</taxon>
        <taxon>Gekkonidae</taxon>
        <taxon>Gekkoninae</taxon>
        <taxon>Gekko</taxon>
    </lineage>
</organism>
<name>A0ABM1KBB8_GEKJA</name>
<gene>
    <name evidence="11" type="primary">LOC107114093</name>
</gene>
<feature type="signal peptide" evidence="8">
    <location>
        <begin position="1"/>
        <end position="19"/>
    </location>
</feature>
<feature type="chain" id="PRO_5046021778" evidence="8">
    <location>
        <begin position="20"/>
        <end position="431"/>
    </location>
</feature>
<feature type="compositionally biased region" description="Basic and acidic residues" evidence="7">
    <location>
        <begin position="25"/>
        <end position="46"/>
    </location>
</feature>
<dbReference type="InterPro" id="IPR042178">
    <property type="entry name" value="Serpin_sf_1"/>
</dbReference>
<evidence type="ECO:0000313" key="10">
    <source>
        <dbReference type="Proteomes" id="UP000694871"/>
    </source>
</evidence>